<feature type="transmembrane region" description="Helical" evidence="9">
    <location>
        <begin position="352"/>
        <end position="371"/>
    </location>
</feature>
<dbReference type="GO" id="GO:1990961">
    <property type="term" value="P:xenobiotic detoxification by transmembrane export across the plasma membrane"/>
    <property type="evidence" value="ECO:0007669"/>
    <property type="project" value="InterPro"/>
</dbReference>
<comment type="subcellular location">
    <subcellularLocation>
        <location evidence="1">Cell membrane</location>
        <topology evidence="1">Multi-pass membrane protein</topology>
    </subcellularLocation>
</comment>
<dbReference type="Proteomes" id="UP000321234">
    <property type="component" value="Unassembled WGS sequence"/>
</dbReference>
<evidence type="ECO:0000256" key="9">
    <source>
        <dbReference type="SAM" id="Phobius"/>
    </source>
</evidence>
<keyword evidence="7 9" id="KW-0472">Membrane</keyword>
<comment type="caution">
    <text evidence="11">The sequence shown here is derived from an EMBL/GenBank/DDBJ whole genome shotgun (WGS) entry which is preliminary data.</text>
</comment>
<feature type="transmembrane region" description="Helical" evidence="9">
    <location>
        <begin position="260"/>
        <end position="280"/>
    </location>
</feature>
<gene>
    <name evidence="11" type="ORF">FMM08_11410</name>
</gene>
<feature type="compositionally biased region" description="Low complexity" evidence="8">
    <location>
        <begin position="491"/>
        <end position="502"/>
    </location>
</feature>
<dbReference type="PROSITE" id="PS50850">
    <property type="entry name" value="MFS"/>
    <property type="match status" value="1"/>
</dbReference>
<keyword evidence="5 9" id="KW-0812">Transmembrane</keyword>
<sequence>MVVTSNLPLPPRRPTRTVPTPVSTSAAPTPATLRPAPAPVPRERDFTALPLRRRAAWVVLLGSLAALGAFTIDLYLPAFPALESELGASASQVQLTLTGTMVGVALGMLLVGPLSDAVGRRRPLLVGLGVHVVASLLCALAPSIEVLSVLRVLQGLGTSAASVIALAVVRDKFEGRGAARLQARLMVIVGVSPLFAPSIGGVLLELFHWRGLFVALAVLSASLAVAVGVLLPETVPARQRRRFRLVPALRGYVGLLRDPALIGLVLVAGMSMSAIFGYVAQSSFAFQQQYGLSAAAFGLVFATGGGMLVLGTQVNGSLVHRFSSQGLLVTGLSAGAVSGLLLVAGATTGAGGLLGLLVPLWLTMFSIGLVMPNSPVLALERHATAAGATAALLGASQHGVAAAAAPLGGSLPFAPATSMAVIMSGALLVALVVYLVFTRRTLARPPVLHGEEARLAAAAEAERVRQLEAEAARLAAAGRNEEHGDERRAAGKGAQAQPAGAACSPCTDC</sequence>
<evidence type="ECO:0000256" key="4">
    <source>
        <dbReference type="ARBA" id="ARBA00022475"/>
    </source>
</evidence>
<dbReference type="PROSITE" id="PS00216">
    <property type="entry name" value="SUGAR_TRANSPORT_1"/>
    <property type="match status" value="1"/>
</dbReference>
<dbReference type="PANTHER" id="PTHR23502:SF132">
    <property type="entry name" value="POLYAMINE TRANSPORTER 2-RELATED"/>
    <property type="match status" value="1"/>
</dbReference>
<evidence type="ECO:0000256" key="7">
    <source>
        <dbReference type="ARBA" id="ARBA00023136"/>
    </source>
</evidence>
<keyword evidence="12" id="KW-1185">Reference proteome</keyword>
<feature type="domain" description="Major facilitator superfamily (MFS) profile" evidence="10">
    <location>
        <begin position="57"/>
        <end position="442"/>
    </location>
</feature>
<dbReference type="OrthoDB" id="9814303at2"/>
<feature type="transmembrane region" description="Helical" evidence="9">
    <location>
        <begin position="55"/>
        <end position="75"/>
    </location>
</feature>
<dbReference type="InterPro" id="IPR020846">
    <property type="entry name" value="MFS_dom"/>
</dbReference>
<feature type="region of interest" description="Disordered" evidence="8">
    <location>
        <begin position="1"/>
        <end position="39"/>
    </location>
</feature>
<dbReference type="CDD" id="cd17320">
    <property type="entry name" value="MFS_MdfA_MDR_like"/>
    <property type="match status" value="1"/>
</dbReference>
<dbReference type="Pfam" id="PF07690">
    <property type="entry name" value="MFS_1"/>
    <property type="match status" value="1"/>
</dbReference>
<feature type="compositionally biased region" description="Basic and acidic residues" evidence="8">
    <location>
        <begin position="479"/>
        <end position="489"/>
    </location>
</feature>
<name>A0A5C8ZFR4_9ACTN</name>
<evidence type="ECO:0000313" key="12">
    <source>
        <dbReference type="Proteomes" id="UP000321234"/>
    </source>
</evidence>
<evidence type="ECO:0000256" key="5">
    <source>
        <dbReference type="ARBA" id="ARBA00022692"/>
    </source>
</evidence>
<feature type="transmembrane region" description="Helical" evidence="9">
    <location>
        <begin position="413"/>
        <end position="437"/>
    </location>
</feature>
<dbReference type="AlphaFoldDB" id="A0A5C8ZFR4"/>
<protein>
    <submittedName>
        <fullName evidence="11">Multidrug effflux MFS transporter</fullName>
    </submittedName>
</protein>
<feature type="transmembrane region" description="Helical" evidence="9">
    <location>
        <begin position="292"/>
        <end position="314"/>
    </location>
</feature>
<keyword evidence="3" id="KW-0813">Transport</keyword>
<dbReference type="Gene3D" id="1.20.1720.10">
    <property type="entry name" value="Multidrug resistance protein D"/>
    <property type="match status" value="1"/>
</dbReference>
<feature type="compositionally biased region" description="Low complexity" evidence="8">
    <location>
        <begin position="16"/>
        <end position="35"/>
    </location>
</feature>
<evidence type="ECO:0000313" key="11">
    <source>
        <dbReference type="EMBL" id="TXR56053.1"/>
    </source>
</evidence>
<dbReference type="InterPro" id="IPR011701">
    <property type="entry name" value="MFS"/>
</dbReference>
<feature type="transmembrane region" description="Helical" evidence="9">
    <location>
        <begin position="383"/>
        <end position="407"/>
    </location>
</feature>
<feature type="transmembrane region" description="Helical" evidence="9">
    <location>
        <begin position="95"/>
        <end position="112"/>
    </location>
</feature>
<dbReference type="SUPFAM" id="SSF103473">
    <property type="entry name" value="MFS general substrate transporter"/>
    <property type="match status" value="1"/>
</dbReference>
<dbReference type="PANTHER" id="PTHR23502">
    <property type="entry name" value="MAJOR FACILITATOR SUPERFAMILY"/>
    <property type="match status" value="1"/>
</dbReference>
<dbReference type="EMBL" id="VKAC01000006">
    <property type="protein sequence ID" value="TXR56053.1"/>
    <property type="molecule type" value="Genomic_DNA"/>
</dbReference>
<evidence type="ECO:0000256" key="3">
    <source>
        <dbReference type="ARBA" id="ARBA00022448"/>
    </source>
</evidence>
<feature type="transmembrane region" description="Helical" evidence="9">
    <location>
        <begin position="181"/>
        <end position="203"/>
    </location>
</feature>
<dbReference type="InterPro" id="IPR004812">
    <property type="entry name" value="Efflux_drug-R_Bcr/CmlA"/>
</dbReference>
<dbReference type="NCBIfam" id="TIGR00710">
    <property type="entry name" value="efflux_Bcr_CflA"/>
    <property type="match status" value="1"/>
</dbReference>
<feature type="region of interest" description="Disordered" evidence="8">
    <location>
        <begin position="476"/>
        <end position="509"/>
    </location>
</feature>
<evidence type="ECO:0000256" key="2">
    <source>
        <dbReference type="ARBA" id="ARBA00006236"/>
    </source>
</evidence>
<evidence type="ECO:0000259" key="10">
    <source>
        <dbReference type="PROSITE" id="PS50850"/>
    </source>
</evidence>
<reference evidence="11 12" key="1">
    <citation type="submission" date="2019-07" db="EMBL/GenBank/DDBJ databases">
        <title>Quadrisphaera sp. strain DD2A genome sequencing and assembly.</title>
        <authorList>
            <person name="Kim I."/>
        </authorList>
    </citation>
    <scope>NUCLEOTIDE SEQUENCE [LARGE SCALE GENOMIC DNA]</scope>
    <source>
        <strain evidence="11 12">DD2A</strain>
    </source>
</reference>
<keyword evidence="4" id="KW-1003">Cell membrane</keyword>
<evidence type="ECO:0000256" key="8">
    <source>
        <dbReference type="SAM" id="MobiDB-lite"/>
    </source>
</evidence>
<feature type="transmembrane region" description="Helical" evidence="9">
    <location>
        <begin position="209"/>
        <end position="231"/>
    </location>
</feature>
<organism evidence="11 12">
    <name type="scientific">Quadrisphaera setariae</name>
    <dbReference type="NCBI Taxonomy" id="2593304"/>
    <lineage>
        <taxon>Bacteria</taxon>
        <taxon>Bacillati</taxon>
        <taxon>Actinomycetota</taxon>
        <taxon>Actinomycetes</taxon>
        <taxon>Kineosporiales</taxon>
        <taxon>Kineosporiaceae</taxon>
        <taxon>Quadrisphaera</taxon>
    </lineage>
</organism>
<accession>A0A5C8ZFR4</accession>
<feature type="transmembrane region" description="Helical" evidence="9">
    <location>
        <begin position="326"/>
        <end position="346"/>
    </location>
</feature>
<dbReference type="InterPro" id="IPR005829">
    <property type="entry name" value="Sugar_transporter_CS"/>
</dbReference>
<evidence type="ECO:0000256" key="6">
    <source>
        <dbReference type="ARBA" id="ARBA00022989"/>
    </source>
</evidence>
<proteinExistence type="inferred from homology"/>
<feature type="transmembrane region" description="Helical" evidence="9">
    <location>
        <begin position="150"/>
        <end position="169"/>
    </location>
</feature>
<dbReference type="InterPro" id="IPR036259">
    <property type="entry name" value="MFS_trans_sf"/>
</dbReference>
<dbReference type="GO" id="GO:0005886">
    <property type="term" value="C:plasma membrane"/>
    <property type="evidence" value="ECO:0007669"/>
    <property type="project" value="UniProtKB-SubCell"/>
</dbReference>
<keyword evidence="6 9" id="KW-1133">Transmembrane helix</keyword>
<comment type="similarity">
    <text evidence="2">Belongs to the major facilitator superfamily. Bcr/CmlA family.</text>
</comment>
<dbReference type="GO" id="GO:0042910">
    <property type="term" value="F:xenobiotic transmembrane transporter activity"/>
    <property type="evidence" value="ECO:0007669"/>
    <property type="project" value="InterPro"/>
</dbReference>
<evidence type="ECO:0000256" key="1">
    <source>
        <dbReference type="ARBA" id="ARBA00004651"/>
    </source>
</evidence>
<feature type="transmembrane region" description="Helical" evidence="9">
    <location>
        <begin position="124"/>
        <end position="144"/>
    </location>
</feature>